<dbReference type="GO" id="GO:0005096">
    <property type="term" value="F:GTPase activator activity"/>
    <property type="evidence" value="ECO:0007669"/>
    <property type="project" value="UniProtKB-KW"/>
</dbReference>
<evidence type="ECO:0000313" key="8">
    <source>
        <dbReference type="EMBL" id="GFG36493.1"/>
    </source>
</evidence>
<dbReference type="InterPro" id="IPR036871">
    <property type="entry name" value="PX_dom_sf"/>
</dbReference>
<dbReference type="Pfam" id="PF00620">
    <property type="entry name" value="RhoGAP"/>
    <property type="match status" value="1"/>
</dbReference>
<feature type="compositionally biased region" description="Basic and acidic residues" evidence="5">
    <location>
        <begin position="1905"/>
        <end position="1919"/>
    </location>
</feature>
<feature type="non-terminal residue" evidence="8">
    <location>
        <position position="1"/>
    </location>
</feature>
<keyword evidence="9" id="KW-1185">Reference proteome</keyword>
<evidence type="ECO:0000256" key="1">
    <source>
        <dbReference type="ARBA" id="ARBA00008795"/>
    </source>
</evidence>
<evidence type="ECO:0000256" key="3">
    <source>
        <dbReference type="ARBA" id="ARBA00022468"/>
    </source>
</evidence>
<feature type="region of interest" description="Disordered" evidence="5">
    <location>
        <begin position="875"/>
        <end position="900"/>
    </location>
</feature>
<feature type="domain" description="Rho-GAP" evidence="7">
    <location>
        <begin position="310"/>
        <end position="504"/>
    </location>
</feature>
<evidence type="ECO:0000256" key="2">
    <source>
        <dbReference type="ARBA" id="ARBA00022443"/>
    </source>
</evidence>
<feature type="compositionally biased region" description="Low complexity" evidence="5">
    <location>
        <begin position="984"/>
        <end position="998"/>
    </location>
</feature>
<evidence type="ECO:0000259" key="6">
    <source>
        <dbReference type="PROSITE" id="PS50002"/>
    </source>
</evidence>
<dbReference type="InterPro" id="IPR008936">
    <property type="entry name" value="Rho_GTPase_activation_prot"/>
</dbReference>
<protein>
    <recommendedName>
        <fullName evidence="10">Rho-GAP domain-containing protein</fullName>
    </recommendedName>
</protein>
<keyword evidence="3" id="KW-0343">GTPase activation</keyword>
<dbReference type="OrthoDB" id="5873004at2759"/>
<dbReference type="PROSITE" id="PS50238">
    <property type="entry name" value="RHOGAP"/>
    <property type="match status" value="1"/>
</dbReference>
<dbReference type="GO" id="GO:0035091">
    <property type="term" value="F:phosphatidylinositol binding"/>
    <property type="evidence" value="ECO:0007669"/>
    <property type="project" value="InterPro"/>
</dbReference>
<reference evidence="9" key="1">
    <citation type="submission" date="2020-01" db="EMBL/GenBank/DDBJ databases">
        <title>Draft genome sequence of the Termite Coptotermes fromosanus.</title>
        <authorList>
            <person name="Itakura S."/>
            <person name="Yosikawa Y."/>
            <person name="Umezawa K."/>
        </authorList>
    </citation>
    <scope>NUCLEOTIDE SEQUENCE [LARGE SCALE GENOMIC DNA]</scope>
</reference>
<dbReference type="InterPro" id="IPR000198">
    <property type="entry name" value="RhoGAP_dom"/>
</dbReference>
<feature type="compositionally biased region" description="Basic and acidic residues" evidence="5">
    <location>
        <begin position="1927"/>
        <end position="1936"/>
    </location>
</feature>
<keyword evidence="2 4" id="KW-0728">SH3 domain</keyword>
<feature type="compositionally biased region" description="Polar residues" evidence="5">
    <location>
        <begin position="1411"/>
        <end position="1423"/>
    </location>
</feature>
<dbReference type="Gene3D" id="3.30.1520.10">
    <property type="entry name" value="Phox-like domain"/>
    <property type="match status" value="1"/>
</dbReference>
<comment type="caution">
    <text evidence="8">The sequence shown here is derived from an EMBL/GenBank/DDBJ whole genome shotgun (WGS) entry which is preliminary data.</text>
</comment>
<evidence type="ECO:0000313" key="9">
    <source>
        <dbReference type="Proteomes" id="UP000502823"/>
    </source>
</evidence>
<dbReference type="CDD" id="cd11835">
    <property type="entry name" value="SH3_ARHGAP32_33"/>
    <property type="match status" value="1"/>
</dbReference>
<feature type="compositionally biased region" description="Polar residues" evidence="5">
    <location>
        <begin position="1525"/>
        <end position="1539"/>
    </location>
</feature>
<proteinExistence type="inferred from homology"/>
<accession>A0A6L2PV52</accession>
<feature type="compositionally biased region" description="Polar residues" evidence="5">
    <location>
        <begin position="1827"/>
        <end position="1836"/>
    </location>
</feature>
<dbReference type="PANTHER" id="PTHR15729">
    <property type="entry name" value="CDC42 GTPASE-ACTIVATING PROTEIN"/>
    <property type="match status" value="1"/>
</dbReference>
<gene>
    <name evidence="8" type="ORF">Cfor_11831</name>
</gene>
<comment type="similarity">
    <text evidence="1">Belongs to the PX domain-containing GAP family.</text>
</comment>
<feature type="region of interest" description="Disordered" evidence="5">
    <location>
        <begin position="951"/>
        <end position="1003"/>
    </location>
</feature>
<feature type="compositionally biased region" description="Basic and acidic residues" evidence="5">
    <location>
        <begin position="1980"/>
        <end position="1992"/>
    </location>
</feature>
<dbReference type="SMART" id="SM00324">
    <property type="entry name" value="RhoGAP"/>
    <property type="match status" value="1"/>
</dbReference>
<dbReference type="PANTHER" id="PTHR15729:SF10">
    <property type="entry name" value="GTPASE-ACTIVATING PROTEIN CDGAPR"/>
    <property type="match status" value="1"/>
</dbReference>
<dbReference type="SUPFAM" id="SSF64268">
    <property type="entry name" value="PX domain"/>
    <property type="match status" value="1"/>
</dbReference>
<feature type="region of interest" description="Disordered" evidence="5">
    <location>
        <begin position="1525"/>
        <end position="1544"/>
    </location>
</feature>
<dbReference type="SMART" id="SM00326">
    <property type="entry name" value="SH3"/>
    <property type="match status" value="1"/>
</dbReference>
<sequence length="1992" mass="220574">SGLCAATEMESSRGGSIRIQHLTAAATCVSPAGGRSRFPKLDECAHFHYEQVELGPFQVCLYDEELKPLACEDSENKWWHVAVTSQGKTWVLRRSYENFRMLDKQLHRCIYDRKFSGLQELPPEDNVPGNKQEESVRCLLTEYLGRFSQIAGNLINCGPVLNWLELDNRGRRLLVPDGDNCPINTPAVAAAYSVKRYTAQAGDEISFEARDMISVIDMPPPEESVWWRGKRGFQVGFFPCECVAVIGDKVPHNLQLPAHLAQQPTPDQPSKPVLRKHGKLIAFFRSFILSRPSRRRLKQSGILKERVFGCDLGEHLLNSGHEIPMVLKCCAEFIESHGIVDGIYRLSGVTSNIQKLRNAFDEDRVPALYEDEAILQDIHSVASLLKMYFRELPNPLCTYQLYHTFVSAVQSSQEEGYRLLCMRDAVQKLPPPHYRTLKYLMQHLARVAERGHMTGMTPRNVAIVWAPNLLRCKELEVGGVAALQGVGVQAVVTEFLVCYADLIFCDALPPVGNLPHPQVTPKRSRPKSLAISTPTKLLSLEEARTRALLLSGKVEQEYIEVGGGPANLPAKYHTVIELPGSGRKRSGTSSKRSPLGWKSFFSKSGRKNSEPQQHKASTPLDLGTNQEKAVAENELAQGQRRLRPVKSAESLASGANSCRNSATLDLESQPSAEQNSDLDTLSPGPTSNKSSGHSRSVSHDSYFDHLAETPVHAHTVVRPSKLPEEDAEGHFCSSLDLSEIRLNFDLEESEMRIFSEDETLISTSVGSGSIMSHASPHMGSVCRVRQQMMYNKRVPVPRARPEDPLSGCPSADPSPKKQKTCAAPISPQGSSRSKRSRLEEQLACSAAELRYIDSQSPENQQLLVQAEVHPHHQYVSVSDPKPSSIVSPPAATADSPPNTVTTMSAHTNNTSPSLAEATVSDNESFTVHSSGLPTPDTPLLVYTPLLDEETCSTSSTTNTPDYDFKLTPSPATPGSTKYHRLGEPSVSTSPTPTPALTPNLDNENGYERTLSHASKCGGTRCENMPGPVTNVDMSDIIGHSSVISLHGSEYVSIVSPLQTGGKILSEDTSPVLTKSESTTGYENLPSRRTDCDVYGSITGGEQTLEDTVSYEPVNISHCQDDCIHLELTSECKEQHMCQNVPKSSCGEEEHLYENVQLNPAASVSSQENVQNEDKVKCRDDVEVYQQVKYFRRSVHEVNQLLGAESVCGVLDPGDETQKAVGQTCDSEVFQTKETVAADEFVQIDDCVVPQKCLVPSVEEFNVKLPPGNCEEMEHGHTAQHEDCGAYVMESKSGADRESEIQSCALVTGTGSHDSQSHSVETHQEGRKFCDSVIEGFVPVQITASERQTSSDRNEYNDSLLCASSELPQLSPEHRRWTNLDSNPNRRRFESEIGRDILRERRMRQELEEVRTANQGSDGIPQQPQKRDTKCNVRELLSKFETYPTLVQHNLDGQSSSTAAGHRFSFSGQDTVENLNVNFVSVTSTFTRKPESHSVTSSDTKLSQAFLSVSPDMSQKDSSFSLITPKLSQLSDPNPHASPSSPLPPCVRARLAKAARNKLANSTALSVSLDEGQFLSSSSEDAGHLVRVQTSPDINDTREHGDVLVDNDCEKHKISSEMSVLPVEKTSFIAPLGLDDPQRRERIERYKEERRLFLREKYSSESFRGERDEMLQRLKQKAGKAVSSPTDEPMEMCRSFVTGSDQVQSNSFQSAGHEKEGDVKTPSLPGSERLSGTLERTRERRFGRRSVSPKDKDSEIAGKQICEHVSSPEHFEKQSKCGSDGGENAHHRFSSKNDKRKFSSSSTSPERPPISCVTVRQRLGSDRMIVSMESTSDSLTNDPDRPTSRSSGRNQLEKNSKPSVIRTSKGHAVETKRQFSDSEIERVPLRTAPAGERLTKSDDNYTMQRRSTDRFHSSQEHPSVEIRLCLRGKLEDPDRRPATIPAHSPENRGINDSPRRRSSTDCPGHQTSPSFCIRDMAALFENRRDTPKEDEVE</sequence>
<name>A0A6L2PV52_COPFO</name>
<feature type="compositionally biased region" description="Polar residues" evidence="5">
    <location>
        <begin position="1699"/>
        <end position="1709"/>
    </location>
</feature>
<evidence type="ECO:0000256" key="4">
    <source>
        <dbReference type="PROSITE-ProRule" id="PRU00192"/>
    </source>
</evidence>
<feature type="domain" description="SH3" evidence="6">
    <location>
        <begin position="186"/>
        <end position="248"/>
    </location>
</feature>
<dbReference type="Gene3D" id="2.30.30.40">
    <property type="entry name" value="SH3 Domains"/>
    <property type="match status" value="1"/>
</dbReference>
<feature type="compositionally biased region" description="Basic and acidic residues" evidence="5">
    <location>
        <begin position="1866"/>
        <end position="1883"/>
    </location>
</feature>
<dbReference type="SUPFAM" id="SSF50044">
    <property type="entry name" value="SH3-domain"/>
    <property type="match status" value="1"/>
</dbReference>
<dbReference type="FunFam" id="1.10.555.10:FF:000002">
    <property type="entry name" value="rho GTPase-activating protein 32 isoform X1"/>
    <property type="match status" value="1"/>
</dbReference>
<dbReference type="Gene3D" id="1.10.555.10">
    <property type="entry name" value="Rho GTPase activation protein"/>
    <property type="match status" value="1"/>
</dbReference>
<feature type="region of interest" description="Disordered" evidence="5">
    <location>
        <begin position="579"/>
        <end position="698"/>
    </location>
</feature>
<feature type="region of interest" description="Disordered" evidence="5">
    <location>
        <begin position="1409"/>
        <end position="1428"/>
    </location>
</feature>
<evidence type="ECO:0000256" key="5">
    <source>
        <dbReference type="SAM" id="MobiDB-lite"/>
    </source>
</evidence>
<dbReference type="InterPro" id="IPR036028">
    <property type="entry name" value="SH3-like_dom_sf"/>
</dbReference>
<dbReference type="InterPro" id="IPR001452">
    <property type="entry name" value="SH3_domain"/>
</dbReference>
<dbReference type="Proteomes" id="UP000502823">
    <property type="component" value="Unassembled WGS sequence"/>
</dbReference>
<dbReference type="EMBL" id="BLKM01000641">
    <property type="protein sequence ID" value="GFG36493.1"/>
    <property type="molecule type" value="Genomic_DNA"/>
</dbReference>
<evidence type="ECO:0008006" key="10">
    <source>
        <dbReference type="Google" id="ProtNLM"/>
    </source>
</evidence>
<evidence type="ECO:0000259" key="7">
    <source>
        <dbReference type="PROSITE" id="PS50238"/>
    </source>
</evidence>
<dbReference type="PROSITE" id="PS50002">
    <property type="entry name" value="SH3"/>
    <property type="match status" value="1"/>
</dbReference>
<feature type="compositionally biased region" description="Basic and acidic residues" evidence="5">
    <location>
        <begin position="1782"/>
        <end position="1796"/>
    </location>
</feature>
<feature type="compositionally biased region" description="Basic and acidic residues" evidence="5">
    <location>
        <begin position="1765"/>
        <end position="1774"/>
    </location>
</feature>
<feature type="region of interest" description="Disordered" evidence="5">
    <location>
        <begin position="795"/>
        <end position="838"/>
    </location>
</feature>
<feature type="compositionally biased region" description="Polar residues" evidence="5">
    <location>
        <begin position="653"/>
        <end position="686"/>
    </location>
</feature>
<dbReference type="InterPro" id="IPR051576">
    <property type="entry name" value="PX-Rho_GAP"/>
</dbReference>
<organism evidence="8 9">
    <name type="scientific">Coptotermes formosanus</name>
    <name type="common">Formosan subterranean termite</name>
    <dbReference type="NCBI Taxonomy" id="36987"/>
    <lineage>
        <taxon>Eukaryota</taxon>
        <taxon>Metazoa</taxon>
        <taxon>Ecdysozoa</taxon>
        <taxon>Arthropoda</taxon>
        <taxon>Hexapoda</taxon>
        <taxon>Insecta</taxon>
        <taxon>Pterygota</taxon>
        <taxon>Neoptera</taxon>
        <taxon>Polyneoptera</taxon>
        <taxon>Dictyoptera</taxon>
        <taxon>Blattodea</taxon>
        <taxon>Blattoidea</taxon>
        <taxon>Termitoidae</taxon>
        <taxon>Rhinotermitidae</taxon>
        <taxon>Coptotermes</taxon>
    </lineage>
</organism>
<feature type="region of interest" description="Disordered" evidence="5">
    <location>
        <begin position="1699"/>
        <end position="1992"/>
    </location>
</feature>
<dbReference type="SUPFAM" id="SSF48350">
    <property type="entry name" value="GTPase activation domain, GAP"/>
    <property type="match status" value="1"/>
</dbReference>
<dbReference type="InParanoid" id="A0A6L2PV52"/>
<dbReference type="GO" id="GO:0007264">
    <property type="term" value="P:small GTPase-mediated signal transduction"/>
    <property type="evidence" value="ECO:0007669"/>
    <property type="project" value="TreeGrafter"/>
</dbReference>
<dbReference type="FunCoup" id="A0A6L2PV52">
    <property type="interactions" value="2"/>
</dbReference>